<dbReference type="InterPro" id="IPR007110">
    <property type="entry name" value="Ig-like_dom"/>
</dbReference>
<reference evidence="2" key="2">
    <citation type="submission" date="2025-09" db="UniProtKB">
        <authorList>
            <consortium name="Ensembl"/>
        </authorList>
    </citation>
    <scope>IDENTIFICATION</scope>
</reference>
<dbReference type="Pfam" id="PF07686">
    <property type="entry name" value="V-set"/>
    <property type="match status" value="1"/>
</dbReference>
<dbReference type="InterPro" id="IPR013783">
    <property type="entry name" value="Ig-like_fold"/>
</dbReference>
<dbReference type="InterPro" id="IPR036179">
    <property type="entry name" value="Ig-like_dom_sf"/>
</dbReference>
<dbReference type="InterPro" id="IPR013106">
    <property type="entry name" value="Ig_V-set"/>
</dbReference>
<dbReference type="Ensembl" id="ENSSRHT00000073690.1">
    <property type="protein sequence ID" value="ENSSRHP00000071729.1"/>
    <property type="gene ID" value="ENSSRHG00000035678.1"/>
</dbReference>
<dbReference type="Proteomes" id="UP000472270">
    <property type="component" value="Unassembled WGS sequence"/>
</dbReference>
<name>A0A673KYJ8_9TELE</name>
<organism evidence="2 3">
    <name type="scientific">Sinocyclocheilus rhinocerous</name>
    <dbReference type="NCBI Taxonomy" id="307959"/>
    <lineage>
        <taxon>Eukaryota</taxon>
        <taxon>Metazoa</taxon>
        <taxon>Chordata</taxon>
        <taxon>Craniata</taxon>
        <taxon>Vertebrata</taxon>
        <taxon>Euteleostomi</taxon>
        <taxon>Actinopterygii</taxon>
        <taxon>Neopterygii</taxon>
        <taxon>Teleostei</taxon>
        <taxon>Ostariophysi</taxon>
        <taxon>Cypriniformes</taxon>
        <taxon>Cyprinidae</taxon>
        <taxon>Cyprininae</taxon>
        <taxon>Sinocyclocheilus</taxon>
    </lineage>
</organism>
<proteinExistence type="predicted"/>
<dbReference type="Gene3D" id="2.60.40.10">
    <property type="entry name" value="Immunoglobulins"/>
    <property type="match status" value="1"/>
</dbReference>
<dbReference type="InterPro" id="IPR003599">
    <property type="entry name" value="Ig_sub"/>
</dbReference>
<reference evidence="2" key="1">
    <citation type="submission" date="2025-08" db="UniProtKB">
        <authorList>
            <consortium name="Ensembl"/>
        </authorList>
    </citation>
    <scope>IDENTIFICATION</scope>
</reference>
<keyword evidence="3" id="KW-1185">Reference proteome</keyword>
<dbReference type="InterPro" id="IPR050150">
    <property type="entry name" value="IgV_Light_Chain"/>
</dbReference>
<evidence type="ECO:0000313" key="2">
    <source>
        <dbReference type="Ensembl" id="ENSSRHP00000071729.1"/>
    </source>
</evidence>
<dbReference type="SUPFAM" id="SSF48726">
    <property type="entry name" value="Immunoglobulin"/>
    <property type="match status" value="1"/>
</dbReference>
<dbReference type="PROSITE" id="PS50835">
    <property type="entry name" value="IG_LIKE"/>
    <property type="match status" value="1"/>
</dbReference>
<dbReference type="PANTHER" id="PTHR23267">
    <property type="entry name" value="IMMUNOGLOBULIN LIGHT CHAIN"/>
    <property type="match status" value="1"/>
</dbReference>
<accession>A0A673KYJ8</accession>
<protein>
    <submittedName>
        <fullName evidence="2">Si:dkeyp-13d12.11</fullName>
    </submittedName>
</protein>
<evidence type="ECO:0000313" key="3">
    <source>
        <dbReference type="Proteomes" id="UP000472270"/>
    </source>
</evidence>
<dbReference type="SMART" id="SM00409">
    <property type="entry name" value="IG"/>
    <property type="match status" value="1"/>
</dbReference>
<feature type="domain" description="Ig-like" evidence="1">
    <location>
        <begin position="14"/>
        <end position="106"/>
    </location>
</feature>
<dbReference type="AlphaFoldDB" id="A0A673KYJ8"/>
<dbReference type="SMART" id="SM00406">
    <property type="entry name" value="IGv"/>
    <property type="match status" value="1"/>
</dbReference>
<sequence>MVSLIVLDCLNGQPTHLSSLLIKAKSRTARIQCKVDSSTLQSNALHWYRLKDQAFQRFIDPGVPSRYSGSVSLTGDVVTLTISTLEFSDAGSYYCALWSGDNTALTVRGNHGKNLLSSSKLLLEQQQQGGHSTSFNCDVVDVCCQYFIINILNIKCLKCVSCLRRKNSTKTQYLLISSLNKTAVLTSGGSLRQGAVHRTCSGHSGRLGDFRFKSSECHFILLLG</sequence>
<evidence type="ECO:0000259" key="1">
    <source>
        <dbReference type="PROSITE" id="PS50835"/>
    </source>
</evidence>